<protein>
    <submittedName>
        <fullName evidence="1">Uncharacterized protein</fullName>
    </submittedName>
</protein>
<dbReference type="Proteomes" id="UP001732700">
    <property type="component" value="Chromosome 7C"/>
</dbReference>
<name>A0ACD6A3A4_AVESA</name>
<reference evidence="1" key="2">
    <citation type="submission" date="2025-09" db="UniProtKB">
        <authorList>
            <consortium name="EnsemblPlants"/>
        </authorList>
    </citation>
    <scope>IDENTIFICATION</scope>
</reference>
<keyword evidence="2" id="KW-1185">Reference proteome</keyword>
<reference evidence="1" key="1">
    <citation type="submission" date="2021-05" db="EMBL/GenBank/DDBJ databases">
        <authorList>
            <person name="Scholz U."/>
            <person name="Mascher M."/>
            <person name="Fiebig A."/>
        </authorList>
    </citation>
    <scope>NUCLEOTIDE SEQUENCE [LARGE SCALE GENOMIC DNA]</scope>
</reference>
<proteinExistence type="predicted"/>
<accession>A0ACD6A3A4</accession>
<dbReference type="EnsemblPlants" id="AVESA.00010b.r2.7CG0691650.1">
    <property type="protein sequence ID" value="AVESA.00010b.r2.7CG0691650.1.CDS.1"/>
    <property type="gene ID" value="AVESA.00010b.r2.7CG0691650"/>
</dbReference>
<sequence>MFHLLDGSSVQAPFMSTTNKQYISSTDNLKILKLPYHQGGDKRQFSMYILLPEAQDGLWGLAKMLSTEPGFIENHIPTEKVQVGQFKLPKFKISFGLEVSNLLKGLGLQLPFNTEADLSKMVDSPATQNLYISSVCHKSSVEVNEEGTEAAAATSVEVAFRSLPQKIDFVADHPFLFLIREDINGVVLFVGHVVNPLLSS</sequence>
<evidence type="ECO:0000313" key="1">
    <source>
        <dbReference type="EnsemblPlants" id="AVESA.00010b.r2.7CG0691650.1.CDS.1"/>
    </source>
</evidence>
<evidence type="ECO:0000313" key="2">
    <source>
        <dbReference type="Proteomes" id="UP001732700"/>
    </source>
</evidence>
<organism evidence="1 2">
    <name type="scientific">Avena sativa</name>
    <name type="common">Oat</name>
    <dbReference type="NCBI Taxonomy" id="4498"/>
    <lineage>
        <taxon>Eukaryota</taxon>
        <taxon>Viridiplantae</taxon>
        <taxon>Streptophyta</taxon>
        <taxon>Embryophyta</taxon>
        <taxon>Tracheophyta</taxon>
        <taxon>Spermatophyta</taxon>
        <taxon>Magnoliopsida</taxon>
        <taxon>Liliopsida</taxon>
        <taxon>Poales</taxon>
        <taxon>Poaceae</taxon>
        <taxon>BOP clade</taxon>
        <taxon>Pooideae</taxon>
        <taxon>Poodae</taxon>
        <taxon>Poeae</taxon>
        <taxon>Poeae Chloroplast Group 1 (Aveneae type)</taxon>
        <taxon>Aveninae</taxon>
        <taxon>Avena</taxon>
    </lineage>
</organism>